<feature type="compositionally biased region" description="Acidic residues" evidence="7">
    <location>
        <begin position="702"/>
        <end position="713"/>
    </location>
</feature>
<gene>
    <name evidence="11" type="ORF">Cvel_18852</name>
</gene>
<dbReference type="GO" id="GO:0005739">
    <property type="term" value="C:mitochondrion"/>
    <property type="evidence" value="ECO:0007669"/>
    <property type="project" value="TreeGrafter"/>
</dbReference>
<dbReference type="PROSITE" id="PS51257">
    <property type="entry name" value="PROKAR_LIPOPROTEIN"/>
    <property type="match status" value="1"/>
</dbReference>
<feature type="region of interest" description="Disordered" evidence="7">
    <location>
        <begin position="750"/>
        <end position="825"/>
    </location>
</feature>
<feature type="domain" description="Peptidase M16 N-terminal" evidence="9">
    <location>
        <begin position="121"/>
        <end position="274"/>
    </location>
</feature>
<keyword evidence="5" id="KW-0862">Zinc</keyword>
<keyword evidence="2" id="KW-0645">Protease</keyword>
<feature type="region of interest" description="Disordered" evidence="7">
    <location>
        <begin position="702"/>
        <end position="730"/>
    </location>
</feature>
<evidence type="ECO:0000256" key="5">
    <source>
        <dbReference type="ARBA" id="ARBA00022833"/>
    </source>
</evidence>
<evidence type="ECO:0000256" key="2">
    <source>
        <dbReference type="ARBA" id="ARBA00022670"/>
    </source>
</evidence>
<dbReference type="AlphaFoldDB" id="A0A0G4FVA0"/>
<dbReference type="InterPro" id="IPR050626">
    <property type="entry name" value="Peptidase_M16"/>
</dbReference>
<feature type="region of interest" description="Disordered" evidence="7">
    <location>
        <begin position="40"/>
        <end position="70"/>
    </location>
</feature>
<feature type="region of interest" description="Disordered" evidence="7">
    <location>
        <begin position="921"/>
        <end position="948"/>
    </location>
</feature>
<evidence type="ECO:0000256" key="3">
    <source>
        <dbReference type="ARBA" id="ARBA00022723"/>
    </source>
</evidence>
<evidence type="ECO:0000256" key="6">
    <source>
        <dbReference type="ARBA" id="ARBA00023049"/>
    </source>
</evidence>
<keyword evidence="4" id="KW-0378">Hydrolase</keyword>
<feature type="chain" id="PRO_5005189567" description="Peptidase M16 N-terminal domain-containing protein" evidence="8">
    <location>
        <begin position="26"/>
        <end position="1279"/>
    </location>
</feature>
<evidence type="ECO:0000313" key="11">
    <source>
        <dbReference type="EMBL" id="CEM18603.1"/>
    </source>
</evidence>
<dbReference type="InterPro" id="IPR011249">
    <property type="entry name" value="Metalloenz_LuxS/M16"/>
</dbReference>
<dbReference type="GO" id="GO:0005829">
    <property type="term" value="C:cytosol"/>
    <property type="evidence" value="ECO:0007669"/>
    <property type="project" value="TreeGrafter"/>
</dbReference>
<feature type="compositionally biased region" description="Basic and acidic residues" evidence="7">
    <location>
        <begin position="1182"/>
        <end position="1191"/>
    </location>
</feature>
<feature type="domain" description="Peptidase M16 middle/third" evidence="10">
    <location>
        <begin position="846"/>
        <end position="1022"/>
    </location>
</feature>
<evidence type="ECO:0000259" key="10">
    <source>
        <dbReference type="Pfam" id="PF16187"/>
    </source>
</evidence>
<evidence type="ECO:0000256" key="8">
    <source>
        <dbReference type="SAM" id="SignalP"/>
    </source>
</evidence>
<dbReference type="SUPFAM" id="SSF63411">
    <property type="entry name" value="LuxS/MPP-like metallohydrolase"/>
    <property type="match status" value="3"/>
</dbReference>
<feature type="compositionally biased region" description="Basic and acidic residues" evidence="7">
    <location>
        <begin position="317"/>
        <end position="333"/>
    </location>
</feature>
<name>A0A0G4FVA0_9ALVE</name>
<dbReference type="PANTHER" id="PTHR43690">
    <property type="entry name" value="NARDILYSIN"/>
    <property type="match status" value="1"/>
</dbReference>
<accession>A0A0G4FVA0</accession>
<sequence>MRASVPPFLFVLAASCLFGSYETHARRHKRRQRLLDMDFVSSPEASPSSPQKQSSRGMEEVTQPENPPVLVSPTDVRKFHFILHREDFPDPDNSLQHFQHLSLEDDKKHISTVNSNVQALIVEDAEEDHAAAAVCVRTGHYSDPEEKPRPGLAHFCEHMLFMGNKKLSENEFQDFLAKNGGSSNAFTSGSETCYYFTLATAPQDDETKKTGSKKSSEESDHSGKSEEAFLEALGMFASFFFEHSKFDSSAVEREVHAVDQEHAKNKQADVWRGNRAMGVAMFNQDHPRSKFGTGDIDTLWSSSSSFPPSTTSVASKEGQEQGEGQKRKTDKKGVKRDTTALLIALEEFFEKWYTPFHMSVSVVSKFPREVIRTKLESLLTYGSQEVDKEKGKPTDPPDYIWQGLTVAPKENQTTTSSEGTCTAAVEPLNDFVKDLSLTPPLVRIVPIDPYREYKLVWVIKFSPEEEAPPSAHPECFHKQRDKAKKETQERGERGRCRGNERCPISLTRRQFDILRPDRYLSHVIGYEGRKSFSFLLRQLDLANSVVVGLDEREADYATFSISVKASQKGWLQRNDQLTQLLFQYLKYLKLAAEGPGATEQHPLLDTFKELLLIEDFAFDFWIPDDSEDLAISLAYSGVSMPRDSKLWVAGDDKAMLDLDGARHWDPRKDGSGGPDLSLITKYSGELLDLLTPESVIVVETAGEDEDDPTEDDSGTGGGPIQTPAARGTSPLSALETAGLVSSSSTGFIELSLGGPGSTPVTHTGETTITPDMHRPSPPIKQRAHPHHGFHRHMRHRHYGKDSSTPISMSSSRLAPPSTHSPVQSSRGFLHLDQSMALREKESEAEEGELHWRTEKFYNVEFAVSRMSRRTLEGWQNANRCSQNCHQWSLPGPNKYLTAEASLRAQLDSTFPPDKRRAVYEQMKKGRSRKDKVEGPTLLKDPNAQAGADAESLPGWRALSRLYHALLSDHLLSSQYDAALAGLHFGFELGALRGPSLSVSGWADMDRMKAFLREMATATVNFRYYADLLLTEVSFSVDEVREEVERATLEEVEAYSRTVFGDLWAEGLVQGAVSEKDALDLVHIVDEVFEVRKTRVPFSRQAFEHVKQLDHIRTLSLPKATPGSSRPIVPGLGKAVEVPTVIAREKNGTLAIEAHIFSALEKNKEKNKQKMPTSQKTKTIKKRTLEASEKSKVTTSPNTSAKEQPSPRATGLLELVGETLVTHQSSPSSSKTIELQPLHIERDARNPGEPNCAYELLFQISTGTPIPVEQKGDTNTLHVS</sequence>
<keyword evidence="8" id="KW-0732">Signal</keyword>
<protein>
    <recommendedName>
        <fullName evidence="12">Peptidase M16 N-terminal domain-containing protein</fullName>
    </recommendedName>
</protein>
<reference evidence="11" key="1">
    <citation type="submission" date="2014-11" db="EMBL/GenBank/DDBJ databases">
        <authorList>
            <person name="Otto D Thomas"/>
            <person name="Naeem Raeece"/>
        </authorList>
    </citation>
    <scope>NUCLEOTIDE SEQUENCE</scope>
</reference>
<dbReference type="Gene3D" id="3.30.830.10">
    <property type="entry name" value="Metalloenzyme, LuxS/M16 peptidase-like"/>
    <property type="match status" value="3"/>
</dbReference>
<proteinExistence type="inferred from homology"/>
<dbReference type="InterPro" id="IPR032632">
    <property type="entry name" value="Peptidase_M16_M"/>
</dbReference>
<organism evidence="11">
    <name type="scientific">Chromera velia CCMP2878</name>
    <dbReference type="NCBI Taxonomy" id="1169474"/>
    <lineage>
        <taxon>Eukaryota</taxon>
        <taxon>Sar</taxon>
        <taxon>Alveolata</taxon>
        <taxon>Colpodellida</taxon>
        <taxon>Chromeraceae</taxon>
        <taxon>Chromera</taxon>
    </lineage>
</organism>
<evidence type="ECO:0000256" key="4">
    <source>
        <dbReference type="ARBA" id="ARBA00022801"/>
    </source>
</evidence>
<feature type="compositionally biased region" description="Polar residues" evidence="7">
    <location>
        <begin position="801"/>
        <end position="825"/>
    </location>
</feature>
<feature type="region of interest" description="Disordered" evidence="7">
    <location>
        <begin position="205"/>
        <end position="225"/>
    </location>
</feature>
<evidence type="ECO:0008006" key="12">
    <source>
        <dbReference type="Google" id="ProtNLM"/>
    </source>
</evidence>
<dbReference type="GO" id="GO:0051603">
    <property type="term" value="P:proteolysis involved in protein catabolic process"/>
    <property type="evidence" value="ECO:0007669"/>
    <property type="project" value="TreeGrafter"/>
</dbReference>
<dbReference type="Pfam" id="PF16187">
    <property type="entry name" value="Peptidase_M16_M"/>
    <property type="match status" value="1"/>
</dbReference>
<feature type="region of interest" description="Disordered" evidence="7">
    <location>
        <begin position="302"/>
        <end position="333"/>
    </location>
</feature>
<evidence type="ECO:0000256" key="1">
    <source>
        <dbReference type="ARBA" id="ARBA00007261"/>
    </source>
</evidence>
<feature type="compositionally biased region" description="Basic residues" evidence="7">
    <location>
        <begin position="781"/>
        <end position="798"/>
    </location>
</feature>
<dbReference type="InterPro" id="IPR011765">
    <property type="entry name" value="Pept_M16_N"/>
</dbReference>
<feature type="compositionally biased region" description="Low complexity" evidence="7">
    <location>
        <begin position="302"/>
        <end position="312"/>
    </location>
</feature>
<keyword evidence="6" id="KW-0482">Metalloprotease</keyword>
<dbReference type="PANTHER" id="PTHR43690:SF18">
    <property type="entry name" value="INSULIN-DEGRADING ENZYME-RELATED"/>
    <property type="match status" value="1"/>
</dbReference>
<comment type="similarity">
    <text evidence="1">Belongs to the peptidase M16 family.</text>
</comment>
<evidence type="ECO:0000256" key="7">
    <source>
        <dbReference type="SAM" id="MobiDB-lite"/>
    </source>
</evidence>
<dbReference type="VEuPathDB" id="CryptoDB:Cvel_18852"/>
<feature type="signal peptide" evidence="8">
    <location>
        <begin position="1"/>
        <end position="25"/>
    </location>
</feature>
<evidence type="ECO:0000259" key="9">
    <source>
        <dbReference type="Pfam" id="PF00675"/>
    </source>
</evidence>
<dbReference type="GO" id="GO:0043171">
    <property type="term" value="P:peptide catabolic process"/>
    <property type="evidence" value="ECO:0007669"/>
    <property type="project" value="TreeGrafter"/>
</dbReference>
<feature type="compositionally biased region" description="Polar residues" evidence="7">
    <location>
        <begin position="43"/>
        <end position="56"/>
    </location>
</feature>
<dbReference type="Pfam" id="PF00675">
    <property type="entry name" value="Peptidase_M16"/>
    <property type="match status" value="1"/>
</dbReference>
<feature type="compositionally biased region" description="Polar residues" evidence="7">
    <location>
        <begin position="758"/>
        <end position="769"/>
    </location>
</feature>
<keyword evidence="3" id="KW-0479">Metal-binding</keyword>
<dbReference type="GO" id="GO:0046872">
    <property type="term" value="F:metal ion binding"/>
    <property type="evidence" value="ECO:0007669"/>
    <property type="project" value="UniProtKB-KW"/>
</dbReference>
<dbReference type="GO" id="GO:0004222">
    <property type="term" value="F:metalloendopeptidase activity"/>
    <property type="evidence" value="ECO:0007669"/>
    <property type="project" value="TreeGrafter"/>
</dbReference>
<feature type="region of interest" description="Disordered" evidence="7">
    <location>
        <begin position="1162"/>
        <end position="1207"/>
    </location>
</feature>
<dbReference type="EMBL" id="CDMZ01000645">
    <property type="protein sequence ID" value="CEM18603.1"/>
    <property type="molecule type" value="Genomic_DNA"/>
</dbReference>
<feature type="compositionally biased region" description="Polar residues" evidence="7">
    <location>
        <begin position="1192"/>
        <end position="1202"/>
    </location>
</feature>